<proteinExistence type="predicted"/>
<sequence>MGTTRALAKPTYSLTLIFVLIGTIIFFIIAIPSLYSLHEEGKFLDGIGMIMATLGVIIPLGFGMHDKKIQQKQSALDSSEAKLNDISIQLLNNITVIHLNSQESLLKGVNKLGKGELLKASALNANDIEAILPPQVSDRTDMLLSEASKIAEEIDFRRNIANHIEQNSEELKYLSVEAADSVLDELSPEHLQKLELKELDSRGSFYGDIYLYLRGWLKLSIEYDIPMPEGRIIQSHLDRKLYIDTLKYIRDQRVDAFKLEEEKPKSVVRKYLNILIEKLENN</sequence>
<comment type="caution">
    <text evidence="2">The sequence shown here is derived from an EMBL/GenBank/DDBJ whole genome shotgun (WGS) entry which is preliminary data.</text>
</comment>
<keyword evidence="1" id="KW-0812">Transmembrane</keyword>
<feature type="transmembrane region" description="Helical" evidence="1">
    <location>
        <begin position="47"/>
        <end position="64"/>
    </location>
</feature>
<evidence type="ECO:0000313" key="3">
    <source>
        <dbReference type="Proteomes" id="UP001196661"/>
    </source>
</evidence>
<feature type="transmembrane region" description="Helical" evidence="1">
    <location>
        <begin position="12"/>
        <end position="35"/>
    </location>
</feature>
<dbReference type="Proteomes" id="UP001196661">
    <property type="component" value="Unassembled WGS sequence"/>
</dbReference>
<organism evidence="2 3">
    <name type="scientific">Leptothoe kymatousa TAU-MAC 1615</name>
    <dbReference type="NCBI Taxonomy" id="2364775"/>
    <lineage>
        <taxon>Bacteria</taxon>
        <taxon>Bacillati</taxon>
        <taxon>Cyanobacteriota</taxon>
        <taxon>Cyanophyceae</taxon>
        <taxon>Nodosilineales</taxon>
        <taxon>Cymatolegaceae</taxon>
        <taxon>Leptothoe</taxon>
        <taxon>Leptothoe kymatousa</taxon>
    </lineage>
</organism>
<protein>
    <submittedName>
        <fullName evidence="2">Uncharacterized protein</fullName>
    </submittedName>
</protein>
<gene>
    <name evidence="2" type="ORF">IXB28_16420</name>
</gene>
<keyword evidence="1" id="KW-1133">Transmembrane helix</keyword>
<dbReference type="EMBL" id="JADOER010000017">
    <property type="protein sequence ID" value="MBT9313797.1"/>
    <property type="molecule type" value="Genomic_DNA"/>
</dbReference>
<keyword evidence="1" id="KW-0472">Membrane</keyword>
<name>A0ABS5Y7I2_9CYAN</name>
<accession>A0ABS5Y7I2</accession>
<evidence type="ECO:0000313" key="2">
    <source>
        <dbReference type="EMBL" id="MBT9313797.1"/>
    </source>
</evidence>
<keyword evidence="3" id="KW-1185">Reference proteome</keyword>
<evidence type="ECO:0000256" key="1">
    <source>
        <dbReference type="SAM" id="Phobius"/>
    </source>
</evidence>
<reference evidence="2 3" key="1">
    <citation type="journal article" date="2021" name="Mar. Drugs">
        <title>Genome Reduction and Secondary Metabolism of the Marine Sponge-Associated Cyanobacterium Leptothoe.</title>
        <authorList>
            <person name="Konstantinou D."/>
            <person name="Popin R.V."/>
            <person name="Fewer D.P."/>
            <person name="Sivonen K."/>
            <person name="Gkelis S."/>
        </authorList>
    </citation>
    <scope>NUCLEOTIDE SEQUENCE [LARGE SCALE GENOMIC DNA]</scope>
    <source>
        <strain evidence="2 3">TAU-MAC 1615</strain>
    </source>
</reference>